<dbReference type="CDD" id="cd04187">
    <property type="entry name" value="DPM1_like_bac"/>
    <property type="match status" value="1"/>
</dbReference>
<evidence type="ECO:0000256" key="8">
    <source>
        <dbReference type="SAM" id="Phobius"/>
    </source>
</evidence>
<dbReference type="EMBL" id="AZAC01000002">
    <property type="protein sequence ID" value="KIX15648.1"/>
    <property type="molecule type" value="Genomic_DNA"/>
</dbReference>
<keyword evidence="3 10" id="KW-0808">Transferase</keyword>
<keyword evidence="6 8" id="KW-1133">Transmembrane helix</keyword>
<keyword evidence="5" id="KW-0448">Lipopolysaccharide biosynthesis</keyword>
<dbReference type="GO" id="GO:0009103">
    <property type="term" value="P:lipopolysaccharide biosynthetic process"/>
    <property type="evidence" value="ECO:0007669"/>
    <property type="project" value="UniProtKB-KW"/>
</dbReference>
<keyword evidence="4 8" id="KW-0812">Transmembrane</keyword>
<dbReference type="InterPro" id="IPR050256">
    <property type="entry name" value="Glycosyltransferase_2"/>
</dbReference>
<evidence type="ECO:0000256" key="7">
    <source>
        <dbReference type="ARBA" id="ARBA00023136"/>
    </source>
</evidence>
<keyword evidence="11" id="KW-1185">Reference proteome</keyword>
<keyword evidence="2" id="KW-0328">Glycosyltransferase</keyword>
<dbReference type="PANTHER" id="PTHR48090">
    <property type="entry name" value="UNDECAPRENYL-PHOSPHATE 4-DEOXY-4-FORMAMIDO-L-ARABINOSE TRANSFERASE-RELATED"/>
    <property type="match status" value="1"/>
</dbReference>
<evidence type="ECO:0000256" key="6">
    <source>
        <dbReference type="ARBA" id="ARBA00022989"/>
    </source>
</evidence>
<feature type="transmembrane region" description="Helical" evidence="8">
    <location>
        <begin position="226"/>
        <end position="247"/>
    </location>
</feature>
<gene>
    <name evidence="10" type="ORF">X474_03165</name>
</gene>
<dbReference type="STRING" id="1429043.X474_03165"/>
<dbReference type="Proteomes" id="UP000032233">
    <property type="component" value="Unassembled WGS sequence"/>
</dbReference>
<dbReference type="GO" id="GO:0005886">
    <property type="term" value="C:plasma membrane"/>
    <property type="evidence" value="ECO:0007669"/>
    <property type="project" value="TreeGrafter"/>
</dbReference>
<evidence type="ECO:0000256" key="2">
    <source>
        <dbReference type="ARBA" id="ARBA00022676"/>
    </source>
</evidence>
<evidence type="ECO:0000313" key="10">
    <source>
        <dbReference type="EMBL" id="KIX15648.1"/>
    </source>
</evidence>
<keyword evidence="7 8" id="KW-0472">Membrane</keyword>
<evidence type="ECO:0000256" key="3">
    <source>
        <dbReference type="ARBA" id="ARBA00022679"/>
    </source>
</evidence>
<organism evidence="10 11">
    <name type="scientific">Dethiosulfatarculus sandiegensis</name>
    <dbReference type="NCBI Taxonomy" id="1429043"/>
    <lineage>
        <taxon>Bacteria</taxon>
        <taxon>Pseudomonadati</taxon>
        <taxon>Thermodesulfobacteriota</taxon>
        <taxon>Desulfarculia</taxon>
        <taxon>Desulfarculales</taxon>
        <taxon>Desulfarculaceae</taxon>
        <taxon>Dethiosulfatarculus</taxon>
    </lineage>
</organism>
<proteinExistence type="predicted"/>
<feature type="domain" description="Glycosyltransferase 2-like" evidence="9">
    <location>
        <begin position="2"/>
        <end position="161"/>
    </location>
</feature>
<evidence type="ECO:0000256" key="4">
    <source>
        <dbReference type="ARBA" id="ARBA00022692"/>
    </source>
</evidence>
<accession>A0A0D2HZF5</accession>
<dbReference type="AlphaFoldDB" id="A0A0D2HZF5"/>
<comment type="caution">
    <text evidence="10">The sequence shown here is derived from an EMBL/GenBank/DDBJ whole genome shotgun (WGS) entry which is preliminary data.</text>
</comment>
<feature type="transmembrane region" description="Helical" evidence="8">
    <location>
        <begin position="259"/>
        <end position="284"/>
    </location>
</feature>
<keyword evidence="1" id="KW-1003">Cell membrane</keyword>
<dbReference type="InterPro" id="IPR029044">
    <property type="entry name" value="Nucleotide-diphossugar_trans"/>
</dbReference>
<evidence type="ECO:0000259" key="9">
    <source>
        <dbReference type="Pfam" id="PF00535"/>
    </source>
</evidence>
<dbReference type="InterPro" id="IPR001173">
    <property type="entry name" value="Glyco_trans_2-like"/>
</dbReference>
<dbReference type="Gene3D" id="3.90.550.10">
    <property type="entry name" value="Spore Coat Polysaccharide Biosynthesis Protein SpsA, Chain A"/>
    <property type="match status" value="1"/>
</dbReference>
<dbReference type="Pfam" id="PF00535">
    <property type="entry name" value="Glycos_transf_2"/>
    <property type="match status" value="1"/>
</dbReference>
<evidence type="ECO:0000256" key="1">
    <source>
        <dbReference type="ARBA" id="ARBA00022475"/>
    </source>
</evidence>
<dbReference type="InParanoid" id="A0A0D2HZF5"/>
<dbReference type="PANTHER" id="PTHR48090:SF3">
    <property type="entry name" value="UNDECAPRENYL-PHOSPHATE 4-DEOXY-4-FORMAMIDO-L-ARABINOSE TRANSFERASE"/>
    <property type="match status" value="1"/>
</dbReference>
<evidence type="ECO:0000256" key="5">
    <source>
        <dbReference type="ARBA" id="ARBA00022985"/>
    </source>
</evidence>
<sequence>MSIIIPVFNEELCIERFLNDILSYLEESNISCEVIVVDDGSCDNSLNIITEMAVEESRLKIISLSKNFGKEAALTAGYDHCSGDLAICMDSDGQHPLSIIPVMLEKWSEGYDVVIAASEGRKDKSRIKKYLSKYFSNAISKISNSSIPAGASDFSLLDKKAVLAIQGLKEQNRYMKGIVSWIGYKSIIVKYTPEVRQNGETKFSLFKLLELAVNGIVGFSTLPLRLWFYLGLSIAMPSLLYALYLIIRTLILGRDVPGYASLMVSLLFFGGVQLIAIGVIGEYVGKILIETKKRPLYLIKYIDLKKSK</sequence>
<name>A0A0D2HZF5_9BACT</name>
<protein>
    <submittedName>
        <fullName evidence="10">Bactoprenol glucosyl transferase</fullName>
    </submittedName>
</protein>
<dbReference type="GO" id="GO:0016757">
    <property type="term" value="F:glycosyltransferase activity"/>
    <property type="evidence" value="ECO:0007669"/>
    <property type="project" value="UniProtKB-KW"/>
</dbReference>
<reference evidence="10 11" key="1">
    <citation type="submission" date="2013-11" db="EMBL/GenBank/DDBJ databases">
        <title>Metagenomic analysis of a methanogenic consortium involved in long chain n-alkane degradation.</title>
        <authorList>
            <person name="Davidova I.A."/>
            <person name="Callaghan A.V."/>
            <person name="Wawrik B."/>
            <person name="Pruitt S."/>
            <person name="Marks C."/>
            <person name="Duncan K.E."/>
            <person name="Suflita J.M."/>
        </authorList>
    </citation>
    <scope>NUCLEOTIDE SEQUENCE [LARGE SCALE GENOMIC DNA]</scope>
    <source>
        <strain evidence="10 11">SPR</strain>
    </source>
</reference>
<dbReference type="FunCoup" id="A0A0D2HZF5">
    <property type="interactions" value="409"/>
</dbReference>
<dbReference type="SUPFAM" id="SSF53448">
    <property type="entry name" value="Nucleotide-diphospho-sugar transferases"/>
    <property type="match status" value="1"/>
</dbReference>
<evidence type="ECO:0000313" key="11">
    <source>
        <dbReference type="Proteomes" id="UP000032233"/>
    </source>
</evidence>